<keyword evidence="2" id="KW-0472">Membrane</keyword>
<keyword evidence="4" id="KW-0378">Hydrolase</keyword>
<keyword evidence="2" id="KW-1133">Transmembrane helix</keyword>
<feature type="transmembrane region" description="Helical" evidence="2">
    <location>
        <begin position="20"/>
        <end position="45"/>
    </location>
</feature>
<accession>A0A139JQ95</accession>
<protein>
    <submittedName>
        <fullName evidence="4">Putative replicative DNA helicase DnaB-like protein</fullName>
    </submittedName>
</protein>
<evidence type="ECO:0000313" key="6">
    <source>
        <dbReference type="Proteomes" id="UP000070069"/>
    </source>
</evidence>
<dbReference type="InterPro" id="IPR058660">
    <property type="entry name" value="WHD_DnaB"/>
</dbReference>
<sequence>MDLSNKIKIKIPNIITLEDYRVLTLLYLPIIGNYSFMIYQTFYWLNQYKNNLNYEYSLKFLLDFLNIDINLFEQNKNKLEALNLLETLQNKQEIQKKIFLVKSPLTAFSFLQDPILSQFLLDTVGEDIYFFLERTFLYENQIDSKKYQNISKKFENIFNFKKINIKKEIQIYQNKKHNSNNNKFYDNFDFDVFIANLPERFQKPFLFEHHNINYLTKLSFVYGLTPEKMSSLYQKTFRQNYENEIDLNQLRIVLKRKYFQKDYQIKIVSHNNSQDEENKMIIYLQKTDPYRIIRNFSKNKYFALNLQDIVFKLIEQNNDIEKGIINSLIMYVCKIKSQEDTTFLSYNYFQTILNSWLNQGIVSTELAYNFLIEKNPKKFKSNKNNNNKIRPKWLEDMKKESNLNSKTKS</sequence>
<evidence type="ECO:0000259" key="3">
    <source>
        <dbReference type="Pfam" id="PF25888"/>
    </source>
</evidence>
<gene>
    <name evidence="4" type="ORF">AXA84_0436</name>
    <name evidence="5" type="ORF">DH96_02280</name>
</gene>
<comment type="caution">
    <text evidence="4">The sequence shown here is derived from an EMBL/GenBank/DDBJ whole genome shotgun (WGS) entry which is preliminary data.</text>
</comment>
<dbReference type="GO" id="GO:0004386">
    <property type="term" value="F:helicase activity"/>
    <property type="evidence" value="ECO:0007669"/>
    <property type="project" value="UniProtKB-KW"/>
</dbReference>
<dbReference type="Proteomes" id="UP000249343">
    <property type="component" value="Unassembled WGS sequence"/>
</dbReference>
<feature type="domain" description="Replicative helicase loading/DNA remodeling protein DnaB N-terminal winged helix" evidence="3">
    <location>
        <begin position="18"/>
        <end position="254"/>
    </location>
</feature>
<keyword evidence="4" id="KW-0547">Nucleotide-binding</keyword>
<dbReference type="AlphaFoldDB" id="A0A139JQ95"/>
<evidence type="ECO:0000313" key="4">
    <source>
        <dbReference type="EMBL" id="KXT29056.1"/>
    </source>
</evidence>
<evidence type="ECO:0000313" key="5">
    <source>
        <dbReference type="EMBL" id="RAM57660.1"/>
    </source>
</evidence>
<reference evidence="4 6" key="2">
    <citation type="submission" date="2016-02" db="EMBL/GenBank/DDBJ databases">
        <title>A draft genome sequence of Candidatus Phytoplasma oryzae strain Mbita1, the causative agent of Napier Grass stunt disease in Kenya.</title>
        <authorList>
            <person name="Fischer A."/>
            <person name="Santa-Cruz I."/>
            <person name="Wambua L."/>
            <person name="Olds C."/>
            <person name="Midega C."/>
            <person name="Dickinson M."/>
            <person name="Kawicha P."/>
            <person name="Khan Z."/>
            <person name="Masiga D."/>
            <person name="Jores J."/>
            <person name="Bernd S."/>
        </authorList>
    </citation>
    <scope>NUCLEOTIDE SEQUENCE [LARGE SCALE GENOMIC DNA]</scope>
    <source>
        <strain evidence="4">Mbita1</strain>
    </source>
</reference>
<dbReference type="EMBL" id="JHUK01000006">
    <property type="protein sequence ID" value="RAM57660.1"/>
    <property type="molecule type" value="Genomic_DNA"/>
</dbReference>
<keyword evidence="2" id="KW-0812">Transmembrane</keyword>
<keyword evidence="7" id="KW-1185">Reference proteome</keyword>
<dbReference type="Pfam" id="PF25888">
    <property type="entry name" value="WHD_DnaB"/>
    <property type="match status" value="1"/>
</dbReference>
<evidence type="ECO:0000313" key="7">
    <source>
        <dbReference type="Proteomes" id="UP000249343"/>
    </source>
</evidence>
<feature type="compositionally biased region" description="Basic and acidic residues" evidence="1">
    <location>
        <begin position="392"/>
        <end position="401"/>
    </location>
</feature>
<evidence type="ECO:0000256" key="2">
    <source>
        <dbReference type="SAM" id="Phobius"/>
    </source>
</evidence>
<reference evidence="5 7" key="1">
    <citation type="submission" date="2014-04" db="EMBL/GenBank/DDBJ databases">
        <title>Genome study of Napier grass stunt phytoplasma.</title>
        <authorList>
            <person name="Kawicha P."/>
            <person name="Dickinson M."/>
            <person name="Hodgetts J."/>
        </authorList>
    </citation>
    <scope>NUCLEOTIDE SEQUENCE [LARGE SCALE GENOMIC DNA]</scope>
    <source>
        <strain evidence="5 7">NGS-S10</strain>
    </source>
</reference>
<evidence type="ECO:0000256" key="1">
    <source>
        <dbReference type="SAM" id="MobiDB-lite"/>
    </source>
</evidence>
<dbReference type="Proteomes" id="UP000070069">
    <property type="component" value="Unassembled WGS sequence"/>
</dbReference>
<keyword evidence="4" id="KW-0347">Helicase</keyword>
<dbReference type="EMBL" id="LTBM01000021">
    <property type="protein sequence ID" value="KXT29056.1"/>
    <property type="molecule type" value="Genomic_DNA"/>
</dbReference>
<organism evidence="4 6">
    <name type="scientific">Candidatus Phytoplasma oryzae</name>
    <dbReference type="NCBI Taxonomy" id="203274"/>
    <lineage>
        <taxon>Bacteria</taxon>
        <taxon>Bacillati</taxon>
        <taxon>Mycoplasmatota</taxon>
        <taxon>Mollicutes</taxon>
        <taxon>Acholeplasmatales</taxon>
        <taxon>Acholeplasmataceae</taxon>
        <taxon>Candidatus Phytoplasma</taxon>
        <taxon>16SrXI (Rice yellow dwarf group)</taxon>
    </lineage>
</organism>
<name>A0A139JQ95_9MOLU</name>
<dbReference type="PATRIC" id="fig|203274.3.peg.284"/>
<dbReference type="RefSeq" id="WP_066540729.1">
    <property type="nucleotide sequence ID" value="NZ_JHUK01000006.1"/>
</dbReference>
<keyword evidence="4" id="KW-0067">ATP-binding</keyword>
<dbReference type="OrthoDB" id="384022at2"/>
<feature type="region of interest" description="Disordered" evidence="1">
    <location>
        <begin position="381"/>
        <end position="409"/>
    </location>
</feature>
<proteinExistence type="predicted"/>